<comment type="caution">
    <text evidence="1">The sequence shown here is derived from an EMBL/GenBank/DDBJ whole genome shotgun (WGS) entry which is preliminary data.</text>
</comment>
<proteinExistence type="predicted"/>
<dbReference type="EMBL" id="LUUL01000083">
    <property type="protein sequence ID" value="OAI25131.1"/>
    <property type="molecule type" value="Genomic_DNA"/>
</dbReference>
<reference evidence="1 2" key="1">
    <citation type="submission" date="2016-03" db="EMBL/GenBank/DDBJ databases">
        <authorList>
            <person name="Heylen K."/>
            <person name="De Vos P."/>
            <person name="Vekeman B."/>
        </authorList>
    </citation>
    <scope>NUCLEOTIDE SEQUENCE [LARGE SCALE GENOMIC DNA]</scope>
    <source>
        <strain evidence="1 2">R-49807</strain>
    </source>
</reference>
<protein>
    <submittedName>
        <fullName evidence="1">Uncharacterized protein</fullName>
    </submittedName>
</protein>
<dbReference type="Proteomes" id="UP000077734">
    <property type="component" value="Unassembled WGS sequence"/>
</dbReference>
<sequence length="65" mass="7344">MFGKVSIPVINQQLFGIHHYCFGYENCAAFPQLFWVIDAKTAKLYAAINLGIRIMDPRKIGWGGL</sequence>
<evidence type="ECO:0000313" key="1">
    <source>
        <dbReference type="EMBL" id="OAI25131.1"/>
    </source>
</evidence>
<gene>
    <name evidence="1" type="ORF">A1356_14200</name>
</gene>
<evidence type="ECO:0000313" key="2">
    <source>
        <dbReference type="Proteomes" id="UP000077734"/>
    </source>
</evidence>
<keyword evidence="2" id="KW-1185">Reference proteome</keyword>
<organism evidence="1 2">
    <name type="scientific">Methylomonas koyamae</name>
    <dbReference type="NCBI Taxonomy" id="702114"/>
    <lineage>
        <taxon>Bacteria</taxon>
        <taxon>Pseudomonadati</taxon>
        <taxon>Pseudomonadota</taxon>
        <taxon>Gammaproteobacteria</taxon>
        <taxon>Methylococcales</taxon>
        <taxon>Methylococcaceae</taxon>
        <taxon>Methylomonas</taxon>
    </lineage>
</organism>
<accession>A0AA91I4V9</accession>
<name>A0AA91I4V9_9GAMM</name>
<dbReference type="AlphaFoldDB" id="A0AA91I4V9"/>